<proteinExistence type="predicted"/>
<accession>A0A0E9WT17</accession>
<feature type="transmembrane region" description="Helical" evidence="1">
    <location>
        <begin position="41"/>
        <end position="59"/>
    </location>
</feature>
<dbReference type="AlphaFoldDB" id="A0A0E9WT17"/>
<keyword evidence="1" id="KW-1133">Transmembrane helix</keyword>
<reference evidence="2" key="2">
    <citation type="journal article" date="2015" name="Fish Shellfish Immunol.">
        <title>Early steps in the European eel (Anguilla anguilla)-Vibrio vulnificus interaction in the gills: Role of the RtxA13 toxin.</title>
        <authorList>
            <person name="Callol A."/>
            <person name="Pajuelo D."/>
            <person name="Ebbesson L."/>
            <person name="Teles M."/>
            <person name="MacKenzie S."/>
            <person name="Amaro C."/>
        </authorList>
    </citation>
    <scope>NUCLEOTIDE SEQUENCE</scope>
</reference>
<keyword evidence="1" id="KW-0472">Membrane</keyword>
<reference evidence="2" key="1">
    <citation type="submission" date="2014-11" db="EMBL/GenBank/DDBJ databases">
        <authorList>
            <person name="Amaro Gonzalez C."/>
        </authorList>
    </citation>
    <scope>NUCLEOTIDE SEQUENCE</scope>
</reference>
<organism evidence="2">
    <name type="scientific">Anguilla anguilla</name>
    <name type="common">European freshwater eel</name>
    <name type="synonym">Muraena anguilla</name>
    <dbReference type="NCBI Taxonomy" id="7936"/>
    <lineage>
        <taxon>Eukaryota</taxon>
        <taxon>Metazoa</taxon>
        <taxon>Chordata</taxon>
        <taxon>Craniata</taxon>
        <taxon>Vertebrata</taxon>
        <taxon>Euteleostomi</taxon>
        <taxon>Actinopterygii</taxon>
        <taxon>Neopterygii</taxon>
        <taxon>Teleostei</taxon>
        <taxon>Anguilliformes</taxon>
        <taxon>Anguillidae</taxon>
        <taxon>Anguilla</taxon>
    </lineage>
</organism>
<keyword evidence="1" id="KW-0812">Transmembrane</keyword>
<protein>
    <submittedName>
        <fullName evidence="2">Uncharacterized protein</fullName>
    </submittedName>
</protein>
<evidence type="ECO:0000313" key="2">
    <source>
        <dbReference type="EMBL" id="JAH93564.1"/>
    </source>
</evidence>
<dbReference type="EMBL" id="GBXM01015013">
    <property type="protein sequence ID" value="JAH93564.1"/>
    <property type="molecule type" value="Transcribed_RNA"/>
</dbReference>
<evidence type="ECO:0000256" key="1">
    <source>
        <dbReference type="SAM" id="Phobius"/>
    </source>
</evidence>
<sequence>MENKHIAYDVIYCAVLVKSCLDTKCSFTHALVLTFFPSCPFLIFFCMFVFFPLLSLVRLSS</sequence>
<name>A0A0E9WT17_ANGAN</name>